<keyword evidence="3" id="KW-1185">Reference proteome</keyword>
<dbReference type="InterPro" id="IPR029063">
    <property type="entry name" value="SAM-dependent_MTases_sf"/>
</dbReference>
<gene>
    <name evidence="2" type="ORF">H9647_14395</name>
</gene>
<dbReference type="CDD" id="cd02440">
    <property type="entry name" value="AdoMet_MTases"/>
    <property type="match status" value="1"/>
</dbReference>
<dbReference type="Gene3D" id="3.40.50.150">
    <property type="entry name" value="Vaccinia Virus protein VP39"/>
    <property type="match status" value="1"/>
</dbReference>
<dbReference type="PANTHER" id="PTHR43861:SF1">
    <property type="entry name" value="TRANS-ACONITATE 2-METHYLTRANSFERASE"/>
    <property type="match status" value="1"/>
</dbReference>
<accession>A0ABR8T0J5</accession>
<evidence type="ECO:0000313" key="2">
    <source>
        <dbReference type="EMBL" id="MBD7969261.1"/>
    </source>
</evidence>
<comment type="caution">
    <text evidence="2">The sequence shown here is derived from an EMBL/GenBank/DDBJ whole genome shotgun (WGS) entry which is preliminary data.</text>
</comment>
<name>A0ABR8T0J5_9BACL</name>
<organism evidence="2 3">
    <name type="scientific">Paenibacillus gallinarum</name>
    <dbReference type="NCBI Taxonomy" id="2762232"/>
    <lineage>
        <taxon>Bacteria</taxon>
        <taxon>Bacillati</taxon>
        <taxon>Bacillota</taxon>
        <taxon>Bacilli</taxon>
        <taxon>Bacillales</taxon>
        <taxon>Paenibacillaceae</taxon>
        <taxon>Paenibacillus</taxon>
    </lineage>
</organism>
<dbReference type="GO" id="GO:0032259">
    <property type="term" value="P:methylation"/>
    <property type="evidence" value="ECO:0007669"/>
    <property type="project" value="UniProtKB-KW"/>
</dbReference>
<proteinExistence type="predicted"/>
<reference evidence="2 3" key="1">
    <citation type="submission" date="2020-08" db="EMBL/GenBank/DDBJ databases">
        <title>A Genomic Blueprint of the Chicken Gut Microbiome.</title>
        <authorList>
            <person name="Gilroy R."/>
            <person name="Ravi A."/>
            <person name="Getino M."/>
            <person name="Pursley I."/>
            <person name="Horton D.L."/>
            <person name="Alikhan N.-F."/>
            <person name="Baker D."/>
            <person name="Gharbi K."/>
            <person name="Hall N."/>
            <person name="Watson M."/>
            <person name="Adriaenssens E.M."/>
            <person name="Foster-Nyarko E."/>
            <person name="Jarju S."/>
            <person name="Secka A."/>
            <person name="Antonio M."/>
            <person name="Oren A."/>
            <person name="Chaudhuri R."/>
            <person name="La Ragione R.M."/>
            <person name="Hildebrand F."/>
            <person name="Pallen M.J."/>
        </authorList>
    </citation>
    <scope>NUCLEOTIDE SEQUENCE [LARGE SCALE GENOMIC DNA]</scope>
    <source>
        <strain evidence="2 3">Sa2BVA9</strain>
    </source>
</reference>
<keyword evidence="2" id="KW-0808">Transferase</keyword>
<dbReference type="EMBL" id="JACSQL010000006">
    <property type="protein sequence ID" value="MBD7969261.1"/>
    <property type="molecule type" value="Genomic_DNA"/>
</dbReference>
<evidence type="ECO:0000313" key="3">
    <source>
        <dbReference type="Proteomes" id="UP000608071"/>
    </source>
</evidence>
<dbReference type="Proteomes" id="UP000608071">
    <property type="component" value="Unassembled WGS sequence"/>
</dbReference>
<protein>
    <submittedName>
        <fullName evidence="2">Class I SAM-dependent methyltransferase</fullName>
    </submittedName>
</protein>
<sequence>MNKYSVYETNSSYWDTKGNDFLRAIVLPFYGAFVSEEQCQLFGDVSGKKMLEIGCGNGHSLQYHGERKPSELWGMDISEKQIEKAKQHLTTCGLSAKLICSPMEEECNIPVDYFDFVYSIYAIGWTTDLEGTFLRIASYLKKDGIFIFSWSHPIHKCVVEENNRFVFNKSYFDESWYSVSPDSCQGALTLSDRKLSTYINALSKAGFVIEQMIEETDNEIIQLHDENNDLVKRAKMFPVTFVIKARKL</sequence>
<feature type="domain" description="Methyltransferase type 11" evidence="1">
    <location>
        <begin position="51"/>
        <end position="148"/>
    </location>
</feature>
<dbReference type="InterPro" id="IPR013216">
    <property type="entry name" value="Methyltransf_11"/>
</dbReference>
<dbReference type="GO" id="GO:0008168">
    <property type="term" value="F:methyltransferase activity"/>
    <property type="evidence" value="ECO:0007669"/>
    <property type="project" value="UniProtKB-KW"/>
</dbReference>
<dbReference type="SUPFAM" id="SSF53335">
    <property type="entry name" value="S-adenosyl-L-methionine-dependent methyltransferases"/>
    <property type="match status" value="1"/>
</dbReference>
<dbReference type="Pfam" id="PF08241">
    <property type="entry name" value="Methyltransf_11"/>
    <property type="match status" value="1"/>
</dbReference>
<keyword evidence="2" id="KW-0489">Methyltransferase</keyword>
<dbReference type="PANTHER" id="PTHR43861">
    <property type="entry name" value="TRANS-ACONITATE 2-METHYLTRANSFERASE-RELATED"/>
    <property type="match status" value="1"/>
</dbReference>
<evidence type="ECO:0000259" key="1">
    <source>
        <dbReference type="Pfam" id="PF08241"/>
    </source>
</evidence>